<dbReference type="CDD" id="cd06170">
    <property type="entry name" value="LuxR_C_like"/>
    <property type="match status" value="1"/>
</dbReference>
<proteinExistence type="predicted"/>
<feature type="domain" description="HTH luxR-type" evidence="4">
    <location>
        <begin position="174"/>
        <end position="239"/>
    </location>
</feature>
<dbReference type="Gene3D" id="1.10.10.10">
    <property type="entry name" value="Winged helix-like DNA-binding domain superfamily/Winged helix DNA-binding domain"/>
    <property type="match status" value="1"/>
</dbReference>
<evidence type="ECO:0000259" key="4">
    <source>
        <dbReference type="PROSITE" id="PS50043"/>
    </source>
</evidence>
<dbReference type="GO" id="GO:0006355">
    <property type="term" value="P:regulation of DNA-templated transcription"/>
    <property type="evidence" value="ECO:0007669"/>
    <property type="project" value="InterPro"/>
</dbReference>
<dbReference type="PRINTS" id="PR00038">
    <property type="entry name" value="HTHLUXR"/>
</dbReference>
<evidence type="ECO:0000256" key="2">
    <source>
        <dbReference type="ARBA" id="ARBA00023125"/>
    </source>
</evidence>
<dbReference type="InterPro" id="IPR036388">
    <property type="entry name" value="WH-like_DNA-bd_sf"/>
</dbReference>
<comment type="caution">
    <text evidence="5">The sequence shown here is derived from an EMBL/GenBank/DDBJ whole genome shotgun (WGS) entry which is preliminary data.</text>
</comment>
<dbReference type="InterPro" id="IPR016032">
    <property type="entry name" value="Sig_transdc_resp-reg_C-effctor"/>
</dbReference>
<dbReference type="PROSITE" id="PS00622">
    <property type="entry name" value="HTH_LUXR_1"/>
    <property type="match status" value="1"/>
</dbReference>
<dbReference type="RefSeq" id="WP_085359081.1">
    <property type="nucleotide sequence ID" value="NZ_NAFD01000174.1"/>
</dbReference>
<organism evidence="5 6">
    <name type="scientific">Bradyrhizobium canariense</name>
    <dbReference type="NCBI Taxonomy" id="255045"/>
    <lineage>
        <taxon>Bacteria</taxon>
        <taxon>Pseudomonadati</taxon>
        <taxon>Pseudomonadota</taxon>
        <taxon>Alphaproteobacteria</taxon>
        <taxon>Hyphomicrobiales</taxon>
        <taxon>Nitrobacteraceae</taxon>
        <taxon>Bradyrhizobium</taxon>
    </lineage>
</organism>
<dbReference type="SMART" id="SM00421">
    <property type="entry name" value="HTH_LUXR"/>
    <property type="match status" value="1"/>
</dbReference>
<dbReference type="InterPro" id="IPR005143">
    <property type="entry name" value="TF_LuxR_autoind-bd_dom"/>
</dbReference>
<dbReference type="EMBL" id="NAFI01000171">
    <property type="protein sequence ID" value="OSJ10844.1"/>
    <property type="molecule type" value="Genomic_DNA"/>
</dbReference>
<dbReference type="Gene3D" id="3.30.450.80">
    <property type="entry name" value="Transcription factor LuxR-like, autoinducer-binding domain"/>
    <property type="match status" value="1"/>
</dbReference>
<dbReference type="OrthoDB" id="3170288at2"/>
<dbReference type="PANTHER" id="PTHR44688">
    <property type="entry name" value="DNA-BINDING TRANSCRIPTIONAL ACTIVATOR DEVR_DOSR"/>
    <property type="match status" value="1"/>
</dbReference>
<dbReference type="Pfam" id="PF00196">
    <property type="entry name" value="GerE"/>
    <property type="match status" value="1"/>
</dbReference>
<dbReference type="AlphaFoldDB" id="A0A1X3FWE5"/>
<gene>
    <name evidence="5" type="ORF">BSZ18_16150</name>
</gene>
<dbReference type="GO" id="GO:0003677">
    <property type="term" value="F:DNA binding"/>
    <property type="evidence" value="ECO:0007669"/>
    <property type="project" value="UniProtKB-KW"/>
</dbReference>
<keyword evidence="1" id="KW-0805">Transcription regulation</keyword>
<evidence type="ECO:0000313" key="6">
    <source>
        <dbReference type="Proteomes" id="UP000193553"/>
    </source>
</evidence>
<dbReference type="PANTHER" id="PTHR44688:SF16">
    <property type="entry name" value="DNA-BINDING TRANSCRIPTIONAL ACTIVATOR DEVR_DOSR"/>
    <property type="match status" value="1"/>
</dbReference>
<dbReference type="Proteomes" id="UP000193553">
    <property type="component" value="Unassembled WGS sequence"/>
</dbReference>
<dbReference type="SUPFAM" id="SSF75516">
    <property type="entry name" value="Pheromone-binding domain of LuxR-like quorum-sensing transcription factors"/>
    <property type="match status" value="1"/>
</dbReference>
<dbReference type="PROSITE" id="PS50043">
    <property type="entry name" value="HTH_LUXR_2"/>
    <property type="match status" value="1"/>
</dbReference>
<dbReference type="InterPro" id="IPR036693">
    <property type="entry name" value="TF_LuxR_autoind-bd_dom_sf"/>
</dbReference>
<dbReference type="Pfam" id="PF03472">
    <property type="entry name" value="Autoind_bind"/>
    <property type="match status" value="1"/>
</dbReference>
<protein>
    <submittedName>
        <fullName evidence="5">Transcriptional regulator</fullName>
    </submittedName>
</protein>
<evidence type="ECO:0000256" key="1">
    <source>
        <dbReference type="ARBA" id="ARBA00023015"/>
    </source>
</evidence>
<dbReference type="SUPFAM" id="SSF46894">
    <property type="entry name" value="C-terminal effector domain of the bipartite response regulators"/>
    <property type="match status" value="1"/>
</dbReference>
<keyword evidence="2" id="KW-0238">DNA-binding</keyword>
<keyword evidence="3" id="KW-0804">Transcription</keyword>
<accession>A0A1X3FWE5</accession>
<reference evidence="5 6" key="1">
    <citation type="submission" date="2017-03" db="EMBL/GenBank/DDBJ databases">
        <title>Whole genome sequences of fourteen strains of Bradyrhizobium canariense and one strain of Bradyrhizobium japonicum isolated from Lupinus (Papilionoideae: Genisteae) species in Algeria.</title>
        <authorList>
            <person name="Crovadore J."/>
            <person name="Chekireb D."/>
            <person name="Brachmann A."/>
            <person name="Chablais R."/>
            <person name="Cochard B."/>
            <person name="Lefort F."/>
        </authorList>
    </citation>
    <scope>NUCLEOTIDE SEQUENCE [LARGE SCALE GENOMIC DNA]</scope>
    <source>
        <strain evidence="5 6">UBMA195</strain>
    </source>
</reference>
<dbReference type="InterPro" id="IPR000792">
    <property type="entry name" value="Tscrpt_reg_LuxR_C"/>
</dbReference>
<evidence type="ECO:0000256" key="3">
    <source>
        <dbReference type="ARBA" id="ARBA00023163"/>
    </source>
</evidence>
<name>A0A1X3FWE5_9BRAD</name>
<evidence type="ECO:0000313" key="5">
    <source>
        <dbReference type="EMBL" id="OSJ10844.1"/>
    </source>
</evidence>
<sequence>MDLFSFVECAKETRSLKALFDLLVSCSSEQGFSQVAYGSLTDTGPARLPEYLRAAVTVNFPSDWCERYSERGYNAIDPVVRRTTMLSTPFLWDRLADQHQLQPGETRVLSEAREAGLKHGVTVPLFGPFGRLSVVSFASSFDDADPEHRLSHLNALAWQFHHALAEIAPLSEGRCQIQVALSEREKDCLRWVEQGKSSWEIGVILKVSENTVNFHLKNAMRKLETNSRTHCVVKAIRLGLI</sequence>